<sequence>MSLPAVQGGLSAELIDTIIDYVASANRYHHMTRSLLSSCSLVCRTWLPRSRYHLFKAITLSSENHASFMRLITCPNCSFLGSIRRLTLIETPDNDLGDLLLHQTLQTIDPSIFSNIKWLHIHNATFGFKSEEDFSKILSALSRFTNITHLDLNKCIFHTLDNVILFLSSCGALESAHLNRVQLVEGPPLEVTPQSSLAQLPASLSSLIFTIGSGPSSILEIVPYAGSSLKHLSVSLTMNAVTTHVDILYRSSNLESIAFRIVSACRPNLVSHIPDVLQKLSSSSINEIAVSFWMNSVDALDALDWISFTEILSRENYKNLKRFTVLTTNVYLDVKAAKEWITHKLRALADKNPSLEIEFVRWRDPLEERRFGWS</sequence>
<dbReference type="EMBL" id="KZ293476">
    <property type="protein sequence ID" value="PBK61423.1"/>
    <property type="molecule type" value="Genomic_DNA"/>
</dbReference>
<dbReference type="Gene3D" id="3.80.10.10">
    <property type="entry name" value="Ribonuclease Inhibitor"/>
    <property type="match status" value="1"/>
</dbReference>
<dbReference type="AlphaFoldDB" id="A0A2H3BC58"/>
<evidence type="ECO:0008006" key="3">
    <source>
        <dbReference type="Google" id="ProtNLM"/>
    </source>
</evidence>
<evidence type="ECO:0000313" key="1">
    <source>
        <dbReference type="EMBL" id="PBK61423.1"/>
    </source>
</evidence>
<reference evidence="2" key="1">
    <citation type="journal article" date="2017" name="Nat. Ecol. Evol.">
        <title>Genome expansion and lineage-specific genetic innovations in the forest pathogenic fungi Armillaria.</title>
        <authorList>
            <person name="Sipos G."/>
            <person name="Prasanna A.N."/>
            <person name="Walter M.C."/>
            <person name="O'Connor E."/>
            <person name="Balint B."/>
            <person name="Krizsan K."/>
            <person name="Kiss B."/>
            <person name="Hess J."/>
            <person name="Varga T."/>
            <person name="Slot J."/>
            <person name="Riley R."/>
            <person name="Boka B."/>
            <person name="Rigling D."/>
            <person name="Barry K."/>
            <person name="Lee J."/>
            <person name="Mihaltcheva S."/>
            <person name="LaButti K."/>
            <person name="Lipzen A."/>
            <person name="Waldron R."/>
            <person name="Moloney N.M."/>
            <person name="Sperisen C."/>
            <person name="Kredics L."/>
            <person name="Vagvoelgyi C."/>
            <person name="Patrignani A."/>
            <person name="Fitzpatrick D."/>
            <person name="Nagy I."/>
            <person name="Doyle S."/>
            <person name="Anderson J.B."/>
            <person name="Grigoriev I.V."/>
            <person name="Gueldener U."/>
            <person name="Muensterkoetter M."/>
            <person name="Nagy L.G."/>
        </authorList>
    </citation>
    <scope>NUCLEOTIDE SEQUENCE [LARGE SCALE GENOMIC DNA]</scope>
    <source>
        <strain evidence="2">28-4</strain>
    </source>
</reference>
<dbReference type="Proteomes" id="UP000218334">
    <property type="component" value="Unassembled WGS sequence"/>
</dbReference>
<gene>
    <name evidence="1" type="ORF">ARMSODRAFT_1025738</name>
</gene>
<evidence type="ECO:0000313" key="2">
    <source>
        <dbReference type="Proteomes" id="UP000218334"/>
    </source>
</evidence>
<organism evidence="1 2">
    <name type="scientific">Armillaria solidipes</name>
    <dbReference type="NCBI Taxonomy" id="1076256"/>
    <lineage>
        <taxon>Eukaryota</taxon>
        <taxon>Fungi</taxon>
        <taxon>Dikarya</taxon>
        <taxon>Basidiomycota</taxon>
        <taxon>Agaricomycotina</taxon>
        <taxon>Agaricomycetes</taxon>
        <taxon>Agaricomycetidae</taxon>
        <taxon>Agaricales</taxon>
        <taxon>Marasmiineae</taxon>
        <taxon>Physalacriaceae</taxon>
        <taxon>Armillaria</taxon>
    </lineage>
</organism>
<dbReference type="InterPro" id="IPR032675">
    <property type="entry name" value="LRR_dom_sf"/>
</dbReference>
<dbReference type="SUPFAM" id="SSF52047">
    <property type="entry name" value="RNI-like"/>
    <property type="match status" value="1"/>
</dbReference>
<accession>A0A2H3BC58</accession>
<keyword evidence="2" id="KW-1185">Reference proteome</keyword>
<name>A0A2H3BC58_9AGAR</name>
<protein>
    <recommendedName>
        <fullName evidence="3">F-box domain-containing protein</fullName>
    </recommendedName>
</protein>
<proteinExistence type="predicted"/>